<evidence type="ECO:0000313" key="2">
    <source>
        <dbReference type="Proteomes" id="UP000013984"/>
    </source>
</evidence>
<protein>
    <submittedName>
        <fullName evidence="1">Uncharacterized protein</fullName>
    </submittedName>
</protein>
<dbReference type="EMBL" id="AOGZ02000014">
    <property type="protein sequence ID" value="EOQ95894.1"/>
    <property type="molecule type" value="Genomic_DNA"/>
</dbReference>
<proteinExistence type="predicted"/>
<organism evidence="1 2">
    <name type="scientific">Leptospira wolbachii serovar Codice str. CDC</name>
    <dbReference type="NCBI Taxonomy" id="1218599"/>
    <lineage>
        <taxon>Bacteria</taxon>
        <taxon>Pseudomonadati</taxon>
        <taxon>Spirochaetota</taxon>
        <taxon>Spirochaetia</taxon>
        <taxon>Leptospirales</taxon>
        <taxon>Leptospiraceae</taxon>
        <taxon>Leptospira</taxon>
    </lineage>
</organism>
<dbReference type="AlphaFoldDB" id="R9A1N8"/>
<dbReference type="Proteomes" id="UP000013984">
    <property type="component" value="Unassembled WGS sequence"/>
</dbReference>
<dbReference type="RefSeq" id="WP_015681260.1">
    <property type="nucleotide sequence ID" value="NZ_AOGZ02000014.1"/>
</dbReference>
<evidence type="ECO:0000313" key="1">
    <source>
        <dbReference type="EMBL" id="EOQ95894.1"/>
    </source>
</evidence>
<dbReference type="STRING" id="1218599.LEP1GSC195_3879"/>
<name>R9A1N8_9LEPT</name>
<accession>R9A1N8</accession>
<keyword evidence="2" id="KW-1185">Reference proteome</keyword>
<reference evidence="1" key="1">
    <citation type="submission" date="2013-04" db="EMBL/GenBank/DDBJ databases">
        <authorList>
            <person name="Harkins D.M."/>
            <person name="Durkin A.S."/>
            <person name="Brinkac L.M."/>
            <person name="Haft D.H."/>
            <person name="Selengut J.D."/>
            <person name="Sanka R."/>
            <person name="DePew J."/>
            <person name="Purushe J."/>
            <person name="Galloway R.L."/>
            <person name="Vinetz J.M."/>
            <person name="Sutton G.G."/>
            <person name="Nierman W.C."/>
            <person name="Fouts D.E."/>
        </authorList>
    </citation>
    <scope>NUCLEOTIDE SEQUENCE [LARGE SCALE GENOMIC DNA]</scope>
    <source>
        <strain evidence="1">CDC</strain>
    </source>
</reference>
<sequence>MWKISNIYILTIVFLQLNCFPSCQPEKAELSPELLTVLLLTTENRRYSFEPNDTKESAFCIDVPARNYVSAFNAFQFEMMSVIFPRNDTDYYRIFFKNQKFGLDHALSASAKFHIILENESEIIYDSRNPENSNSFIETNEILNFVFQNQSYSSRRVILNGLNSAYLKLIHNENLQFPEGYSNDYVIDIIDKTPNNTDEISRGNIRILGEFLSCPH</sequence>
<gene>
    <name evidence="1" type="ORF">LEP1GSC195_3879</name>
</gene>
<comment type="caution">
    <text evidence="1">The sequence shown here is derived from an EMBL/GenBank/DDBJ whole genome shotgun (WGS) entry which is preliminary data.</text>
</comment>
<dbReference type="OrthoDB" id="9969980at2"/>